<feature type="region of interest" description="Disordered" evidence="4">
    <location>
        <begin position="1990"/>
        <end position="2081"/>
    </location>
</feature>
<feature type="compositionally biased region" description="Polar residues" evidence="4">
    <location>
        <begin position="1902"/>
        <end position="1916"/>
    </location>
</feature>
<dbReference type="GO" id="GO:0031491">
    <property type="term" value="F:nucleosome binding"/>
    <property type="evidence" value="ECO:0007669"/>
    <property type="project" value="TreeGrafter"/>
</dbReference>
<evidence type="ECO:0000313" key="5">
    <source>
        <dbReference type="EMBL" id="JAT16751.1"/>
    </source>
</evidence>
<proteinExistence type="predicted"/>
<comment type="subcellular location">
    <subcellularLocation>
        <location evidence="1">Nucleus</location>
    </subcellularLocation>
</comment>
<dbReference type="InterPro" id="IPR033053">
    <property type="entry name" value="Hir3/CABIN1"/>
</dbReference>
<feature type="region of interest" description="Disordered" evidence="4">
    <location>
        <begin position="329"/>
        <end position="388"/>
    </location>
</feature>
<feature type="region of interest" description="Disordered" evidence="4">
    <location>
        <begin position="1902"/>
        <end position="1926"/>
    </location>
</feature>
<dbReference type="SMART" id="SM00028">
    <property type="entry name" value="TPR"/>
    <property type="match status" value="3"/>
</dbReference>
<name>A0A1B6KZB6_9HEMI</name>
<feature type="repeat" description="TPR" evidence="3">
    <location>
        <begin position="89"/>
        <end position="122"/>
    </location>
</feature>
<feature type="region of interest" description="Disordered" evidence="4">
    <location>
        <begin position="1781"/>
        <end position="1802"/>
    </location>
</feature>
<feature type="compositionally biased region" description="Polar residues" evidence="4">
    <location>
        <begin position="1827"/>
        <end position="1838"/>
    </location>
</feature>
<feature type="compositionally biased region" description="Low complexity" evidence="4">
    <location>
        <begin position="1993"/>
        <end position="2009"/>
    </location>
</feature>
<evidence type="ECO:0000256" key="4">
    <source>
        <dbReference type="SAM" id="MobiDB-lite"/>
    </source>
</evidence>
<dbReference type="GO" id="GO:0006325">
    <property type="term" value="P:chromatin organization"/>
    <property type="evidence" value="ECO:0007669"/>
    <property type="project" value="InterPro"/>
</dbReference>
<dbReference type="EMBL" id="GEBQ01023226">
    <property type="protein sequence ID" value="JAT16751.1"/>
    <property type="molecule type" value="Transcribed_RNA"/>
</dbReference>
<feature type="compositionally biased region" description="Acidic residues" evidence="4">
    <location>
        <begin position="1385"/>
        <end position="1394"/>
    </location>
</feature>
<evidence type="ECO:0000256" key="1">
    <source>
        <dbReference type="ARBA" id="ARBA00004123"/>
    </source>
</evidence>
<sequence length="2081" mass="234523">MTSRFRALNIDLSEESEGENDTPILTKEALEDKASALYSQALQYQANSQWDDAEVLYQQLLESEVLTKVNGRVSFINGRIKPSLEHLKYSCYQNLGHVLVAKNQLENGLECYKKALELDDTNLNLWYKIGLLGMKLVDLNVAISAFEMALDISPRHFPTLDNMISATYAQGGLLSCLHYIARALEYNPKFKKGLALKDRIFKDHPSIREHYLLFDPYPDYKLDPGEVSDVDAAVADKCYHEVMVLREAQRSVSQEQRRTAEYSLPCRPTTWLQLSLLLSATHTQFMEEAPQMDLYRPVNLLSERQFSDVDMEVGSEVDQASADEEVDNINSDAGHEGEDVEPSGVGVRGKRRRSSPTCLEQQPSWMSGKRRSARTRNTSRKEEPTLARTLTNLLPSSLLLESDDGKKDNEVVRWNEDSMDTMDMFRLFGNKDMSEETRETELTNCLAEEERTKIIKEEGYFGTEAESREVSSFLEANSGCDILTLVDRTVLLLSEKWKRHWPTALPAIYVQLYKVYLQHSPPTMTVPSLLKNEEDGSACVLYGELLLDIWLKHGKSRNKPSPLGDSCLGGEFPSLLLGDLHDLYSRSSDPDFIARTLWMHSLLSLYNSEITTAVQKLYLIQNNEKLENVNVRLVNVTNHFIINRSTVETMQTILNRKQMVDEVMELYQRDDCEQIVAILTEVLQPSQPAVGMFQPSLARDAQYSLLLYTLWRLDRDQECLRWAEIFVHESVKQLLAAVAEDNCELRTKWLSMVNNTIICMLACVNYCGTKIFNALEKNRLARLVQSLIHVICRQIESGQVSQTVTGADRQSQEFDIVAPWMLLYSIITHCEETAVNTRAALSAEERLPSSIRLLFTAHEYLGRRAWCCLDEGVILYQILYQLQSLMDLYFLESEEYSVLSQQLEQIFYCLYGHPMKRNKPRYVQEHNVNGLELTWARSHQVLSLLRPKELPTYDSSSKCSISADTETLLQRIIQLVPPETNPKRLLEQMTKYIEGTVDVIPENDKPLSTEMADIYYLIADHYFKAKTMTKALRHYILDVCNNPERVDSWACMALARGSILETKLNSCDALKSESDFLKKAQMSCRCYKTALELDSGLPTLWIEYGSFSYMVHSFCSRLLKQEQNLSLEMFETLETQKESMIQEALHCFTEANKLWYTDDGQEMLDERWLHHYMLGKIAEKKQEAAGQFLSHYMKSLEFLHLNNAMYPSLVTYNSPQNLAVEALELYYRIHAVILKTLEQSEDKPVDPSLRTLFRETLDKVAASSFARKVTRSEESEGANSAKKTIYIDSEETRMATVKRLMDSVVELVEANVDFQDQADKKLEKRSAEPSEQPAKRVKREDSETSDRSKEGKKGGKLTKKNSSESSSDSDSDSESSSSESTSSDSSDDSDDSSEEDKSADDKKEEGVNSGGDKGEWKKDQEYLTTACLDALEECAQRFPEHYKSLYRLAHFYFRSKLRRNVEKARQLLLGEKGLFADRKLSNFFNGVWRIPSTEIDRPGSFASHMSRCVLLLVDVLRHTCDHKMLFDLALHLRDTPEADKKYLRDPEREELSREALSLSVQALRRKLTEAKSEEDQKNILLEIFKVYKRCSKHWELRQGQFVTLLTDAFAQYKEENGGGFDAAVKFCTQEIANQKASAVPTPSSTPHTAFSSPDVSQASSPVPLMPPITAQQKPPPMPTPPVKRGRGRPSSSSLRQQNPNVFKQNYRQSAEGLAQFYRNMVTMQMMNQSKAGQPGAMLNQQMISSAAMALSYQTEMYQQLLLQQQQVQKAAQLQAIKDRAKVSVAPPPTSQQKNDNSSKASSLLAPSKISVFSSQSVLLSNPKPAAKQTSKPHSSLSISPVGMNNPGMYQHGTQPQYTQARAPVQSQPKPSPFQQKMPVEPKVSLQHKLLSAKMGKQITTSLANPAQQQTSVVANSDRSKYTKDKVSSVQKSSAAALSSRGVSITPAKLPDIKIPKDITLGHGLSISPVSSSITKSSLSPSTSKEVTVTLMKSQSDPKATKSSSSMSVSLVDNKKSQLSPGGGRNSPSATLRMGGAITITPAKPAKSTPQVKSIPKADFSISLSKPSDSKKKDGNDVILID</sequence>
<organism evidence="5">
    <name type="scientific">Graphocephala atropunctata</name>
    <dbReference type="NCBI Taxonomy" id="36148"/>
    <lineage>
        <taxon>Eukaryota</taxon>
        <taxon>Metazoa</taxon>
        <taxon>Ecdysozoa</taxon>
        <taxon>Arthropoda</taxon>
        <taxon>Hexapoda</taxon>
        <taxon>Insecta</taxon>
        <taxon>Pterygota</taxon>
        <taxon>Neoptera</taxon>
        <taxon>Paraneoptera</taxon>
        <taxon>Hemiptera</taxon>
        <taxon>Auchenorrhyncha</taxon>
        <taxon>Membracoidea</taxon>
        <taxon>Cicadellidae</taxon>
        <taxon>Cicadellinae</taxon>
        <taxon>Cicadellini</taxon>
        <taxon>Graphocephala</taxon>
    </lineage>
</organism>
<protein>
    <submittedName>
        <fullName evidence="5">Uncharacterized protein</fullName>
    </submittedName>
</protein>
<dbReference type="PROSITE" id="PS50005">
    <property type="entry name" value="TPR"/>
    <property type="match status" value="2"/>
</dbReference>
<feature type="compositionally biased region" description="Polar residues" evidence="4">
    <location>
        <begin position="356"/>
        <end position="365"/>
    </location>
</feature>
<dbReference type="InterPro" id="IPR019734">
    <property type="entry name" value="TPR_rpt"/>
</dbReference>
<accession>A0A1B6KZB6</accession>
<keyword evidence="2" id="KW-0539">Nucleus</keyword>
<evidence type="ECO:0000256" key="2">
    <source>
        <dbReference type="ARBA" id="ARBA00023242"/>
    </source>
</evidence>
<dbReference type="InterPro" id="IPR011990">
    <property type="entry name" value="TPR-like_helical_dom_sf"/>
</dbReference>
<dbReference type="PANTHER" id="PTHR15502">
    <property type="entry name" value="CALCINEURIN-BINDING PROTEIN CABIN 1-RELATED"/>
    <property type="match status" value="1"/>
</dbReference>
<feature type="compositionally biased region" description="Polar residues" evidence="4">
    <location>
        <begin position="1637"/>
        <end position="1660"/>
    </location>
</feature>
<feature type="region of interest" description="Disordered" evidence="4">
    <location>
        <begin position="1822"/>
        <end position="1855"/>
    </location>
</feature>
<dbReference type="SUPFAM" id="SSF48452">
    <property type="entry name" value="TPR-like"/>
    <property type="match status" value="1"/>
</dbReference>
<feature type="compositionally biased region" description="Low complexity" evidence="4">
    <location>
        <begin position="1374"/>
        <end position="1384"/>
    </location>
</feature>
<gene>
    <name evidence="5" type="ORF">g.15053</name>
</gene>
<reference evidence="5" key="1">
    <citation type="submission" date="2015-11" db="EMBL/GenBank/DDBJ databases">
        <title>De novo transcriptome assembly of four potential Pierce s Disease insect vectors from Arizona vineyards.</title>
        <authorList>
            <person name="Tassone E.E."/>
        </authorList>
    </citation>
    <scope>NUCLEOTIDE SEQUENCE</scope>
</reference>
<feature type="repeat" description="TPR" evidence="3">
    <location>
        <begin position="123"/>
        <end position="156"/>
    </location>
</feature>
<feature type="compositionally biased region" description="Basic and acidic residues" evidence="4">
    <location>
        <begin position="1395"/>
        <end position="1416"/>
    </location>
</feature>
<feature type="compositionally biased region" description="Basic residues" evidence="4">
    <location>
        <begin position="368"/>
        <end position="378"/>
    </location>
</feature>
<feature type="region of interest" description="Disordered" evidence="4">
    <location>
        <begin position="1319"/>
        <end position="1416"/>
    </location>
</feature>
<feature type="region of interest" description="Disordered" evidence="4">
    <location>
        <begin position="1637"/>
        <end position="1702"/>
    </location>
</feature>
<feature type="compositionally biased region" description="Basic and acidic residues" evidence="4">
    <location>
        <begin position="1319"/>
        <end position="1328"/>
    </location>
</feature>
<evidence type="ECO:0000256" key="3">
    <source>
        <dbReference type="PROSITE-ProRule" id="PRU00339"/>
    </source>
</evidence>
<keyword evidence="3" id="KW-0802">TPR repeat</keyword>
<dbReference type="Pfam" id="PF13414">
    <property type="entry name" value="TPR_11"/>
    <property type="match status" value="1"/>
</dbReference>
<dbReference type="PANTHER" id="PTHR15502:SF7">
    <property type="entry name" value="CALCINEURIN-BINDING PROTEIN CABIN-1"/>
    <property type="match status" value="1"/>
</dbReference>
<dbReference type="Gene3D" id="1.25.40.10">
    <property type="entry name" value="Tetratricopeptide repeat domain"/>
    <property type="match status" value="1"/>
</dbReference>
<feature type="compositionally biased region" description="Basic and acidic residues" evidence="4">
    <location>
        <begin position="1917"/>
        <end position="1926"/>
    </location>
</feature>
<feature type="compositionally biased region" description="Basic and acidic residues" evidence="4">
    <location>
        <begin position="1338"/>
        <end position="1353"/>
    </location>
</feature>
<dbReference type="GO" id="GO:0005634">
    <property type="term" value="C:nucleus"/>
    <property type="evidence" value="ECO:0007669"/>
    <property type="project" value="UniProtKB-SubCell"/>
</dbReference>